<feature type="compositionally biased region" description="Basic and acidic residues" evidence="1">
    <location>
        <begin position="48"/>
        <end position="63"/>
    </location>
</feature>
<accession>A0A6C0B0H4</accession>
<feature type="region of interest" description="Disordered" evidence="1">
    <location>
        <begin position="48"/>
        <end position="69"/>
    </location>
</feature>
<dbReference type="EMBL" id="MN739048">
    <property type="protein sequence ID" value="QHS85735.1"/>
    <property type="molecule type" value="Genomic_DNA"/>
</dbReference>
<evidence type="ECO:0000256" key="1">
    <source>
        <dbReference type="SAM" id="MobiDB-lite"/>
    </source>
</evidence>
<evidence type="ECO:0000313" key="2">
    <source>
        <dbReference type="EMBL" id="QHS85735.1"/>
    </source>
</evidence>
<organism evidence="2">
    <name type="scientific">viral metagenome</name>
    <dbReference type="NCBI Taxonomy" id="1070528"/>
    <lineage>
        <taxon>unclassified sequences</taxon>
        <taxon>metagenomes</taxon>
        <taxon>organismal metagenomes</taxon>
    </lineage>
</organism>
<protein>
    <submittedName>
        <fullName evidence="2">Uncharacterized protein</fullName>
    </submittedName>
</protein>
<proteinExistence type="predicted"/>
<dbReference type="AlphaFoldDB" id="A0A6C0B0H4"/>
<sequence>MANSNDLSGKTYLELLAENDEEARKEFEPNAKDMLTANFVEYEDHIDGHDAHPDELEDQHEFQKPQGSHQAAALLAELPKDVHRSTTGVAYDKAVQVHVISIDSRFRSDQGSNPSNFLFKLLAPIKNVTSVRLSSLEIPNTWYTFSEIRGNTSMKVKIQPNQEVGLINGRIVITAGNYTVNTLAANDLFIELFSQFKKTFPNNSFSIFCNPISGKLTISCFEKKNAPPIEGYTYLNQPKLMPNPPPTILEGYEKAVRFSMDFADGIFSNRDDNWGLGYNLGYRIQETRFDTYHIAESLVDAVDSNYIFLSLNPDWRIVEHNQPDSSQTAAFAKIIVDVGKNEIVYDDGGNTITKQYYLKQPTNITVFNIAITDEYDQYVQLEGGNVSMTLEVTEVLHSSLYETMRS</sequence>
<name>A0A6C0B0H4_9ZZZZ</name>
<reference evidence="2" key="1">
    <citation type="journal article" date="2020" name="Nature">
        <title>Giant virus diversity and host interactions through global metagenomics.</title>
        <authorList>
            <person name="Schulz F."/>
            <person name="Roux S."/>
            <person name="Paez-Espino D."/>
            <person name="Jungbluth S."/>
            <person name="Walsh D.A."/>
            <person name="Denef V.J."/>
            <person name="McMahon K.D."/>
            <person name="Konstantinidis K.T."/>
            <person name="Eloe-Fadrosh E.A."/>
            <person name="Kyrpides N.C."/>
            <person name="Woyke T."/>
        </authorList>
    </citation>
    <scope>NUCLEOTIDE SEQUENCE</scope>
    <source>
        <strain evidence="2">GVMAG-M-3300009185-36</strain>
    </source>
</reference>